<feature type="domain" description="Galectin" evidence="2">
    <location>
        <begin position="8"/>
        <end position="139"/>
    </location>
</feature>
<accession>A0AAV4DF52</accession>
<dbReference type="CDD" id="cd00070">
    <property type="entry name" value="GLECT"/>
    <property type="match status" value="5"/>
</dbReference>
<dbReference type="GO" id="GO:0030246">
    <property type="term" value="F:carbohydrate binding"/>
    <property type="evidence" value="ECO:0007669"/>
    <property type="project" value="UniProtKB-KW"/>
</dbReference>
<dbReference type="PANTHER" id="PTHR11346:SF147">
    <property type="entry name" value="GALECTIN"/>
    <property type="match status" value="1"/>
</dbReference>
<reference evidence="3 4" key="1">
    <citation type="journal article" date="2021" name="Elife">
        <title>Chloroplast acquisition without the gene transfer in kleptoplastic sea slugs, Plakobranchus ocellatus.</title>
        <authorList>
            <person name="Maeda T."/>
            <person name="Takahashi S."/>
            <person name="Yoshida T."/>
            <person name="Shimamura S."/>
            <person name="Takaki Y."/>
            <person name="Nagai Y."/>
            <person name="Toyoda A."/>
            <person name="Suzuki Y."/>
            <person name="Arimoto A."/>
            <person name="Ishii H."/>
            <person name="Satoh N."/>
            <person name="Nishiyama T."/>
            <person name="Hasebe M."/>
            <person name="Maruyama T."/>
            <person name="Minagawa J."/>
            <person name="Obokata J."/>
            <person name="Shigenobu S."/>
        </authorList>
    </citation>
    <scope>NUCLEOTIDE SEQUENCE [LARGE SCALE GENOMIC DNA]</scope>
</reference>
<dbReference type="PANTHER" id="PTHR11346">
    <property type="entry name" value="GALECTIN"/>
    <property type="match status" value="1"/>
</dbReference>
<comment type="caution">
    <text evidence="3">The sequence shown here is derived from an EMBL/GenBank/DDBJ whole genome shotgun (WGS) entry which is preliminary data.</text>
</comment>
<dbReference type="Proteomes" id="UP000735302">
    <property type="component" value="Unassembled WGS sequence"/>
</dbReference>
<dbReference type="SMART" id="SM00908">
    <property type="entry name" value="Gal-bind_lectin"/>
    <property type="match status" value="5"/>
</dbReference>
<gene>
    <name evidence="3" type="ORF">PoB_006936200</name>
</gene>
<evidence type="ECO:0000259" key="2">
    <source>
        <dbReference type="PROSITE" id="PS51304"/>
    </source>
</evidence>
<dbReference type="EMBL" id="BLXT01007821">
    <property type="protein sequence ID" value="GFO42857.1"/>
    <property type="molecule type" value="Genomic_DNA"/>
</dbReference>
<feature type="domain" description="Galectin" evidence="2">
    <location>
        <begin position="326"/>
        <end position="457"/>
    </location>
</feature>
<dbReference type="InterPro" id="IPR044156">
    <property type="entry name" value="Galectin-like"/>
</dbReference>
<dbReference type="Gene3D" id="2.60.120.200">
    <property type="match status" value="5"/>
</dbReference>
<name>A0AAV4DF52_9GAST</name>
<dbReference type="InterPro" id="IPR013320">
    <property type="entry name" value="ConA-like_dom_sf"/>
</dbReference>
<feature type="domain" description="Galectin" evidence="2">
    <location>
        <begin position="469"/>
        <end position="600"/>
    </location>
</feature>
<evidence type="ECO:0000313" key="3">
    <source>
        <dbReference type="EMBL" id="GFO42857.1"/>
    </source>
</evidence>
<keyword evidence="4" id="KW-1185">Reference proteome</keyword>
<sequence length="800" mass="90037">MGKTLSTPYKKDTSLITDGTELTIWGTLHKNCDSFSVSLCSGPLIETDDIAFHFNPRFIEFCVQRNHKEASKWGAEENAGGFPFQRGQDFRMNLLVNQRGYKVVVNDKHFCEFTHRLQKTEVRCLHIRGDLFIRSIEDNSCAQQSLRDVGYSSVIEGGISSGMKIVILGQVKENCDSFAISLCVTPTTSQGDIAFTFAPSFIQKCVARNSRKSSKLGTEMREGILPFVRGKDFSIDLQVTDSCYTVFVDDKYFCDFPHRLSKDRMQYLVITGDVLISSVHFDRQNIIKQIEASKSVRATIYRTTDSLLDVPVYPLPNHPAIEVSEPVRKDITRISDGTELVIYGTPYRASDSFSVSLCFGPLIETDDIAFHFNPRFLENCVMRNHKEASKWGAEEKTGGFPFQRGTEFSMSLLVNQRNYKIVVNDKHFCEFTHRLEKTGVRYLHIRGDLFIRSIEQNSCPQQSLRDATYSSLIEGGISSGMKIVILGQVKENCDSFAVSLCVTPTTSQGDIAFTFAPSFTQKCVVRNSWKSSKLDTEMREGILPFERGKDFSIDLQVTDYCYTVYVNDKYFCDFPHRLSKDRVQYLIITGDVIISSVQFDGQNIIKQDPDPPAFSEVLSESEVSKGASGPIYNPNPDPPAYSDVLCEMEASKGASGPTYNPPTPVTVKIPGGFHLEKIVCVRGVVKAGCIRFYVDLVCGLSSDIALRFDVRVNYGTDHNIIGCSHKENAIFGIEEIYERSSFPFMPGSKFEIKLLCKPECIKVSVNREHFCDFNHRIDPIKEVDHIHVAGDVTLSEISWN</sequence>
<keyword evidence="1" id="KW-0430">Lectin</keyword>
<dbReference type="InterPro" id="IPR001079">
    <property type="entry name" value="Galectin_CRD"/>
</dbReference>
<dbReference type="SUPFAM" id="SSF49899">
    <property type="entry name" value="Concanavalin A-like lectins/glucanases"/>
    <property type="match status" value="5"/>
</dbReference>
<dbReference type="PROSITE" id="PS51304">
    <property type="entry name" value="GALECTIN"/>
    <property type="match status" value="5"/>
</dbReference>
<proteinExistence type="predicted"/>
<organism evidence="3 4">
    <name type="scientific">Plakobranchus ocellatus</name>
    <dbReference type="NCBI Taxonomy" id="259542"/>
    <lineage>
        <taxon>Eukaryota</taxon>
        <taxon>Metazoa</taxon>
        <taxon>Spiralia</taxon>
        <taxon>Lophotrochozoa</taxon>
        <taxon>Mollusca</taxon>
        <taxon>Gastropoda</taxon>
        <taxon>Heterobranchia</taxon>
        <taxon>Euthyneura</taxon>
        <taxon>Panpulmonata</taxon>
        <taxon>Sacoglossa</taxon>
        <taxon>Placobranchoidea</taxon>
        <taxon>Plakobranchidae</taxon>
        <taxon>Plakobranchus</taxon>
    </lineage>
</organism>
<dbReference type="AlphaFoldDB" id="A0AAV4DF52"/>
<dbReference type="SMART" id="SM00276">
    <property type="entry name" value="GLECT"/>
    <property type="match status" value="5"/>
</dbReference>
<protein>
    <submittedName>
        <fullName evidence="3">Galectin</fullName>
    </submittedName>
</protein>
<dbReference type="Pfam" id="PF00337">
    <property type="entry name" value="Gal-bind_lectin"/>
    <property type="match status" value="5"/>
</dbReference>
<feature type="domain" description="Galectin" evidence="2">
    <location>
        <begin position="665"/>
        <end position="800"/>
    </location>
</feature>
<feature type="domain" description="Galectin" evidence="2">
    <location>
        <begin position="151"/>
        <end position="282"/>
    </location>
</feature>
<evidence type="ECO:0000313" key="4">
    <source>
        <dbReference type="Proteomes" id="UP000735302"/>
    </source>
</evidence>
<evidence type="ECO:0000256" key="1">
    <source>
        <dbReference type="ARBA" id="ARBA00022734"/>
    </source>
</evidence>